<feature type="compositionally biased region" description="Basic residues" evidence="1">
    <location>
        <begin position="143"/>
        <end position="159"/>
    </location>
</feature>
<feature type="region of interest" description="Disordered" evidence="1">
    <location>
        <begin position="42"/>
        <end position="83"/>
    </location>
</feature>
<name>A0AAV7QT48_PLEWA</name>
<dbReference type="Proteomes" id="UP001066276">
    <property type="component" value="Chromosome 6"/>
</dbReference>
<evidence type="ECO:0000313" key="3">
    <source>
        <dbReference type="Proteomes" id="UP001066276"/>
    </source>
</evidence>
<accession>A0AAV7QT48</accession>
<keyword evidence="3" id="KW-1185">Reference proteome</keyword>
<proteinExistence type="predicted"/>
<reference evidence="2" key="1">
    <citation type="journal article" date="2022" name="bioRxiv">
        <title>Sequencing and chromosome-scale assembly of the giantPleurodeles waltlgenome.</title>
        <authorList>
            <person name="Brown T."/>
            <person name="Elewa A."/>
            <person name="Iarovenko S."/>
            <person name="Subramanian E."/>
            <person name="Araus A.J."/>
            <person name="Petzold A."/>
            <person name="Susuki M."/>
            <person name="Suzuki K.-i.T."/>
            <person name="Hayashi T."/>
            <person name="Toyoda A."/>
            <person name="Oliveira C."/>
            <person name="Osipova E."/>
            <person name="Leigh N.D."/>
            <person name="Simon A."/>
            <person name="Yun M.H."/>
        </authorList>
    </citation>
    <scope>NUCLEOTIDE SEQUENCE</scope>
    <source>
        <strain evidence="2">20211129_DDA</strain>
        <tissue evidence="2">Liver</tissue>
    </source>
</reference>
<protein>
    <recommendedName>
        <fullName evidence="4">Basic proline-rich protein-like</fullName>
    </recommendedName>
</protein>
<evidence type="ECO:0008006" key="4">
    <source>
        <dbReference type="Google" id="ProtNLM"/>
    </source>
</evidence>
<sequence>MPPSCTATSASHCSVFFAVSRRPRPPLGPRPRPGVALLRCPTGRVFNRAPGPQPASPPQRGDSTSVPRRPTAPAPPWSTAEHEAATPIAGRPLYFQGAARIQERRLASPRLGTFSPGLPGPNRLLRSRGETRPESPAVLGRPPTRRAGSRPSARSRPRPRGQASGPQARRRAVSAPRHFPGSPRGPNTPGRFRRLDPSTRTSIGPERVRFCMFSRRPLRSEKFRRAPSPGPWPRPTWTWYKVIIP</sequence>
<comment type="caution">
    <text evidence="2">The sequence shown here is derived from an EMBL/GenBank/DDBJ whole genome shotgun (WGS) entry which is preliminary data.</text>
</comment>
<evidence type="ECO:0000256" key="1">
    <source>
        <dbReference type="SAM" id="MobiDB-lite"/>
    </source>
</evidence>
<organism evidence="2 3">
    <name type="scientific">Pleurodeles waltl</name>
    <name type="common">Iberian ribbed newt</name>
    <dbReference type="NCBI Taxonomy" id="8319"/>
    <lineage>
        <taxon>Eukaryota</taxon>
        <taxon>Metazoa</taxon>
        <taxon>Chordata</taxon>
        <taxon>Craniata</taxon>
        <taxon>Vertebrata</taxon>
        <taxon>Euteleostomi</taxon>
        <taxon>Amphibia</taxon>
        <taxon>Batrachia</taxon>
        <taxon>Caudata</taxon>
        <taxon>Salamandroidea</taxon>
        <taxon>Salamandridae</taxon>
        <taxon>Pleurodelinae</taxon>
        <taxon>Pleurodeles</taxon>
    </lineage>
</organism>
<feature type="region of interest" description="Disordered" evidence="1">
    <location>
        <begin position="106"/>
        <end position="202"/>
    </location>
</feature>
<dbReference type="AlphaFoldDB" id="A0AAV7QT48"/>
<evidence type="ECO:0000313" key="2">
    <source>
        <dbReference type="EMBL" id="KAJ1143243.1"/>
    </source>
</evidence>
<gene>
    <name evidence="2" type="ORF">NDU88_009554</name>
</gene>
<dbReference type="EMBL" id="JANPWB010000010">
    <property type="protein sequence ID" value="KAJ1143243.1"/>
    <property type="molecule type" value="Genomic_DNA"/>
</dbReference>